<keyword evidence="1" id="KW-0472">Membrane</keyword>
<dbReference type="Proteomes" id="UP000260351">
    <property type="component" value="Unassembled WGS sequence"/>
</dbReference>
<gene>
    <name evidence="2" type="ORF">DZC52_03000</name>
</gene>
<organism evidence="2 3">
    <name type="scientific">Wenzhouxiangella sediminis</name>
    <dbReference type="NCBI Taxonomy" id="1792836"/>
    <lineage>
        <taxon>Bacteria</taxon>
        <taxon>Pseudomonadati</taxon>
        <taxon>Pseudomonadota</taxon>
        <taxon>Gammaproteobacteria</taxon>
        <taxon>Chromatiales</taxon>
        <taxon>Wenzhouxiangellaceae</taxon>
        <taxon>Wenzhouxiangella</taxon>
    </lineage>
</organism>
<reference evidence="2 3" key="1">
    <citation type="submission" date="2018-08" db="EMBL/GenBank/DDBJ databases">
        <title>Wenzhouxiangella salilacus sp. nov., a novel bacterium isolated from a saline lake in Xinjiang Province, China.</title>
        <authorList>
            <person name="Han S."/>
        </authorList>
    </citation>
    <scope>NUCLEOTIDE SEQUENCE [LARGE SCALE GENOMIC DNA]</scope>
    <source>
        <strain evidence="2 3">XDB06</strain>
    </source>
</reference>
<comment type="caution">
    <text evidence="2">The sequence shown here is derived from an EMBL/GenBank/DDBJ whole genome shotgun (WGS) entry which is preliminary data.</text>
</comment>
<dbReference type="RefSeq" id="WP_116649633.1">
    <property type="nucleotide sequence ID" value="NZ_QUZK01000014.1"/>
</dbReference>
<dbReference type="OrthoDB" id="5800899at2"/>
<dbReference type="EMBL" id="QUZK01000014">
    <property type="protein sequence ID" value="RFF31975.1"/>
    <property type="molecule type" value="Genomic_DNA"/>
</dbReference>
<evidence type="ECO:0000313" key="2">
    <source>
        <dbReference type="EMBL" id="RFF31975.1"/>
    </source>
</evidence>
<keyword evidence="1" id="KW-1133">Transmembrane helix</keyword>
<feature type="transmembrane region" description="Helical" evidence="1">
    <location>
        <begin position="37"/>
        <end position="58"/>
    </location>
</feature>
<evidence type="ECO:0000313" key="3">
    <source>
        <dbReference type="Proteomes" id="UP000260351"/>
    </source>
</evidence>
<sequence>MNRLVWVAPMVLFGVIGVGLWLYFINPAPSNPFHDELVPELVVFCIEGFILLGLLSLIQRSREHARRQELWLSLRGSFRDLLSLLDIAFLDPEGEPSPSKELETEPGVIDRLLSDLDERHPDLDSLVAIKKEAEETLSLTRDLVAVAAQLSATHMNWWIAIVDSIRRLSEATDRRGMEKGIHEMLINIREFDRLEF</sequence>
<accession>A0A3E1KBI0</accession>
<keyword evidence="1" id="KW-0812">Transmembrane</keyword>
<protein>
    <submittedName>
        <fullName evidence="2">Uncharacterized protein</fullName>
    </submittedName>
</protein>
<feature type="transmembrane region" description="Helical" evidence="1">
    <location>
        <begin position="7"/>
        <end position="25"/>
    </location>
</feature>
<dbReference type="AlphaFoldDB" id="A0A3E1KBI0"/>
<name>A0A3E1KBI0_9GAMM</name>
<keyword evidence="3" id="KW-1185">Reference proteome</keyword>
<proteinExistence type="predicted"/>
<evidence type="ECO:0000256" key="1">
    <source>
        <dbReference type="SAM" id="Phobius"/>
    </source>
</evidence>